<evidence type="ECO:0000313" key="15">
    <source>
        <dbReference type="EMBL" id="MET7028409.1"/>
    </source>
</evidence>
<keyword evidence="16" id="KW-1185">Reference proteome</keyword>
<keyword evidence="5 12" id="KW-0732">Signal</keyword>
<dbReference type="SUPFAM" id="SSF56935">
    <property type="entry name" value="Porins"/>
    <property type="match status" value="1"/>
</dbReference>
<reference evidence="15 16" key="1">
    <citation type="submission" date="2024-07" db="EMBL/GenBank/DDBJ databases">
        <title>The genome sequence of type strain Sediminicola luteus GDMCC 1.2596T.</title>
        <authorList>
            <person name="Liu Y."/>
        </authorList>
    </citation>
    <scope>NUCLEOTIDE SEQUENCE [LARGE SCALE GENOMIC DNA]</scope>
    <source>
        <strain evidence="15 16">GDMCC 1.2596</strain>
    </source>
</reference>
<dbReference type="InterPro" id="IPR023996">
    <property type="entry name" value="TonB-dep_OMP_SusC/RagA"/>
</dbReference>
<evidence type="ECO:0000256" key="3">
    <source>
        <dbReference type="ARBA" id="ARBA00022452"/>
    </source>
</evidence>
<feature type="signal peptide" evidence="12">
    <location>
        <begin position="1"/>
        <end position="22"/>
    </location>
</feature>
<dbReference type="InterPro" id="IPR037066">
    <property type="entry name" value="Plug_dom_sf"/>
</dbReference>
<evidence type="ECO:0000256" key="9">
    <source>
        <dbReference type="ARBA" id="ARBA00023237"/>
    </source>
</evidence>
<comment type="similarity">
    <text evidence="10 11">Belongs to the TonB-dependent receptor family.</text>
</comment>
<dbReference type="InterPro" id="IPR012910">
    <property type="entry name" value="Plug_dom"/>
</dbReference>
<comment type="subcellular location">
    <subcellularLocation>
        <location evidence="1 10">Cell outer membrane</location>
        <topology evidence="1 10">Multi-pass membrane protein</topology>
    </subcellularLocation>
</comment>
<dbReference type="InterPro" id="IPR036942">
    <property type="entry name" value="Beta-barrel_TonB_sf"/>
</dbReference>
<dbReference type="Pfam" id="PF07715">
    <property type="entry name" value="Plug"/>
    <property type="match status" value="1"/>
</dbReference>
<keyword evidence="3 10" id="KW-1134">Transmembrane beta strand</keyword>
<feature type="domain" description="TonB-dependent receptor-like beta-barrel" evidence="13">
    <location>
        <begin position="477"/>
        <end position="928"/>
    </location>
</feature>
<dbReference type="InterPro" id="IPR039426">
    <property type="entry name" value="TonB-dep_rcpt-like"/>
</dbReference>
<proteinExistence type="inferred from homology"/>
<name>A0ABV2TVQ1_9FLAO</name>
<dbReference type="PROSITE" id="PS52016">
    <property type="entry name" value="TONB_DEPENDENT_REC_3"/>
    <property type="match status" value="1"/>
</dbReference>
<evidence type="ECO:0000256" key="5">
    <source>
        <dbReference type="ARBA" id="ARBA00022729"/>
    </source>
</evidence>
<dbReference type="Pfam" id="PF00593">
    <property type="entry name" value="TonB_dep_Rec_b-barrel"/>
    <property type="match status" value="1"/>
</dbReference>
<dbReference type="SUPFAM" id="SSF49464">
    <property type="entry name" value="Carboxypeptidase regulatory domain-like"/>
    <property type="match status" value="1"/>
</dbReference>
<evidence type="ECO:0000256" key="11">
    <source>
        <dbReference type="RuleBase" id="RU003357"/>
    </source>
</evidence>
<dbReference type="InterPro" id="IPR008969">
    <property type="entry name" value="CarboxyPept-like_regulatory"/>
</dbReference>
<evidence type="ECO:0000256" key="2">
    <source>
        <dbReference type="ARBA" id="ARBA00022448"/>
    </source>
</evidence>
<keyword evidence="4 10" id="KW-0812">Transmembrane</keyword>
<evidence type="ECO:0000256" key="6">
    <source>
        <dbReference type="ARBA" id="ARBA00023077"/>
    </source>
</evidence>
<dbReference type="Pfam" id="PF13715">
    <property type="entry name" value="CarbopepD_reg_2"/>
    <property type="match status" value="1"/>
</dbReference>
<keyword evidence="8" id="KW-0675">Receptor</keyword>
<dbReference type="Proteomes" id="UP001549773">
    <property type="component" value="Unassembled WGS sequence"/>
</dbReference>
<evidence type="ECO:0000259" key="13">
    <source>
        <dbReference type="Pfam" id="PF00593"/>
    </source>
</evidence>
<evidence type="ECO:0000256" key="12">
    <source>
        <dbReference type="SAM" id="SignalP"/>
    </source>
</evidence>
<dbReference type="PANTHER" id="PTHR30069:SF29">
    <property type="entry name" value="HEMOGLOBIN AND HEMOGLOBIN-HAPTOGLOBIN-BINDING PROTEIN 1-RELATED"/>
    <property type="match status" value="1"/>
</dbReference>
<organism evidence="15 16">
    <name type="scientific">Sediminicola luteus</name>
    <dbReference type="NCBI Taxonomy" id="319238"/>
    <lineage>
        <taxon>Bacteria</taxon>
        <taxon>Pseudomonadati</taxon>
        <taxon>Bacteroidota</taxon>
        <taxon>Flavobacteriia</taxon>
        <taxon>Flavobacteriales</taxon>
        <taxon>Flavobacteriaceae</taxon>
        <taxon>Sediminicola</taxon>
    </lineage>
</organism>
<comment type="caution">
    <text evidence="15">The sequence shown here is derived from an EMBL/GenBank/DDBJ whole genome shotgun (WGS) entry which is preliminary data.</text>
</comment>
<dbReference type="NCBIfam" id="TIGR04056">
    <property type="entry name" value="OMP_RagA_SusC"/>
    <property type="match status" value="1"/>
</dbReference>
<protein>
    <submittedName>
        <fullName evidence="15">SusC/RagA family TonB-linked outer membrane protein</fullName>
    </submittedName>
</protein>
<evidence type="ECO:0000256" key="4">
    <source>
        <dbReference type="ARBA" id="ARBA00022692"/>
    </source>
</evidence>
<dbReference type="Gene3D" id="2.40.170.20">
    <property type="entry name" value="TonB-dependent receptor, beta-barrel domain"/>
    <property type="match status" value="1"/>
</dbReference>
<dbReference type="RefSeq" id="WP_354617241.1">
    <property type="nucleotide sequence ID" value="NZ_JBEWYP010000001.1"/>
</dbReference>
<dbReference type="InterPro" id="IPR000531">
    <property type="entry name" value="Beta-barrel_TonB"/>
</dbReference>
<keyword evidence="2 10" id="KW-0813">Transport</keyword>
<gene>
    <name evidence="15" type="ORF">ABXZ32_03330</name>
</gene>
<evidence type="ECO:0000256" key="1">
    <source>
        <dbReference type="ARBA" id="ARBA00004571"/>
    </source>
</evidence>
<accession>A0ABV2TVQ1</accession>
<dbReference type="Gene3D" id="2.60.40.1120">
    <property type="entry name" value="Carboxypeptidase-like, regulatory domain"/>
    <property type="match status" value="1"/>
</dbReference>
<evidence type="ECO:0000256" key="8">
    <source>
        <dbReference type="ARBA" id="ARBA00023170"/>
    </source>
</evidence>
<feature type="chain" id="PRO_5046121823" evidence="12">
    <location>
        <begin position="23"/>
        <end position="1084"/>
    </location>
</feature>
<dbReference type="Gene3D" id="2.170.130.10">
    <property type="entry name" value="TonB-dependent receptor, plug domain"/>
    <property type="match status" value="1"/>
</dbReference>
<keyword evidence="9 10" id="KW-0998">Cell outer membrane</keyword>
<dbReference type="PANTHER" id="PTHR30069">
    <property type="entry name" value="TONB-DEPENDENT OUTER MEMBRANE RECEPTOR"/>
    <property type="match status" value="1"/>
</dbReference>
<evidence type="ECO:0000256" key="10">
    <source>
        <dbReference type="PROSITE-ProRule" id="PRU01360"/>
    </source>
</evidence>
<feature type="domain" description="TonB-dependent receptor plug" evidence="14">
    <location>
        <begin position="116"/>
        <end position="239"/>
    </location>
</feature>
<keyword evidence="7 10" id="KW-0472">Membrane</keyword>
<keyword evidence="6 11" id="KW-0798">TonB box</keyword>
<evidence type="ECO:0000259" key="14">
    <source>
        <dbReference type="Pfam" id="PF07715"/>
    </source>
</evidence>
<sequence length="1084" mass="117055">MRTKLNGILTLLLAFVVHLTFAQEKTISGTVTDQDGLPLPGVNIVVVGTTNGTQTDFDGNYSIQGNTGQTLLFTYIGQKEVRMPIGASNTINVQMTEDAQALEEVVVTAQGIKREKQALGYSVATVGSEDLEQKTEGDVGRVLRGKASGVNITAQSGISGSGTSIVIRGFQSFSQNNQPLFIVDGVPFSSDTNAGGSFVDGNNGSSRFLDLDPNSIASVSVLKGLSAATLYGEQGKNGVILITTKNGSTGAKKSKSEISVTTSYFFNEIASMPEYQDDYGNGFDQRFGWFFSNWGPSFRKDGVTGWGNSANFPGIYDLNTTDGTIRHPYATASSATGIPQAFPELANARYKWQPYSSVQDFFRVGGVSNVSVNATGGSDDGKVSYNASFGHLDDEGFTPGNNLTRNNIGIGGRAQLSNKFTITGTMNYSRTDFKSPPVAASTGNGSFGSGSSVFGNLFFTPRSVDLIGLPFENPITGGSTYYRQNNSIQHPLWTVKNARNEQVTNRAFGNLTTVYDLTDNLNLTYRFGYDVYNERNINYQNKGGVDGSAATLSGIYQTWDNNNTIWDHSIILSGNYDLTEKLDVNVTAGGTTRSTNYDRQGVASSGQNVFGVLRHFNFDLQDEIQFTSFQNIAGLYAQADFGYDRMFYATFNARNDWVSNQSKENRSLLYKGGSFSFIPTQAIQGLTSQGGLNYLKIRGGYGESAGFAQGFPTSVDLNIDTQAFLNGDGQSVVTNSVSNTVANPDILPERYTEFEVGIESRLFDSRLTLDVSAYKRITKDLIVNRPLDPSTGGTSTQTNVGEIEGEGLEVDLGLDIFRSDKGGFNWSVNSNFNTNKAVVTDLGADTELIIYSGFSNLGNAAIVGEQLGVIAGSRIARNANGEFLVSGSGNYIEEEVDENGLLPVIGNPTPDWTLNVTNNFSYQNFNMSFLFNHVQGGDIYTSTVATLLGRGLTTDTSDRENVYVLPGVAPDGNPNSVQINNSDYYFSNVLFGPSELQIYDATTLRLQEISLGYSVPKKHLDNTPFGSISFTVTGFNMWYKAFNVPDGTNFDPNVAGVGVGNGIGFDFLNGPSSKRYGFSVKATF</sequence>
<evidence type="ECO:0000313" key="16">
    <source>
        <dbReference type="Proteomes" id="UP001549773"/>
    </source>
</evidence>
<dbReference type="EMBL" id="JBEWYP010000001">
    <property type="protein sequence ID" value="MET7028409.1"/>
    <property type="molecule type" value="Genomic_DNA"/>
</dbReference>
<evidence type="ECO:0000256" key="7">
    <source>
        <dbReference type="ARBA" id="ARBA00023136"/>
    </source>
</evidence>